<organism evidence="9 10">
    <name type="scientific">Candidatus Intestinimonas pullistercoris</name>
    <dbReference type="NCBI Taxonomy" id="2838623"/>
    <lineage>
        <taxon>Bacteria</taxon>
        <taxon>Bacillati</taxon>
        <taxon>Bacillota</taxon>
        <taxon>Clostridia</taxon>
        <taxon>Eubacteriales</taxon>
        <taxon>Intestinimonas</taxon>
    </lineage>
</organism>
<dbReference type="PIRSF" id="PIRSF500217">
    <property type="entry name" value="AlgI"/>
    <property type="match status" value="1"/>
</dbReference>
<comment type="caution">
    <text evidence="9">The sequence shown here is derived from an EMBL/GenBank/DDBJ whole genome shotgun (WGS) entry which is preliminary data.</text>
</comment>
<evidence type="ECO:0000256" key="8">
    <source>
        <dbReference type="SAM" id="Phobius"/>
    </source>
</evidence>
<dbReference type="InterPro" id="IPR051085">
    <property type="entry name" value="MB_O-acyltransferase"/>
</dbReference>
<evidence type="ECO:0000256" key="6">
    <source>
        <dbReference type="ARBA" id="ARBA00023136"/>
    </source>
</evidence>
<evidence type="ECO:0000256" key="4">
    <source>
        <dbReference type="ARBA" id="ARBA00022692"/>
    </source>
</evidence>
<dbReference type="GO" id="GO:0016746">
    <property type="term" value="F:acyltransferase activity"/>
    <property type="evidence" value="ECO:0007669"/>
    <property type="project" value="UniProtKB-KW"/>
</dbReference>
<dbReference type="InterPro" id="IPR024194">
    <property type="entry name" value="Ac/AlaTfrase_AlgI/DltB"/>
</dbReference>
<dbReference type="InterPro" id="IPR004299">
    <property type="entry name" value="MBOAT_fam"/>
</dbReference>
<evidence type="ECO:0000256" key="7">
    <source>
        <dbReference type="PIRNR" id="PIRNR016636"/>
    </source>
</evidence>
<keyword evidence="7" id="KW-0012">Acyltransferase</keyword>
<keyword evidence="5 8" id="KW-1133">Transmembrane helix</keyword>
<keyword evidence="4 8" id="KW-0812">Transmembrane</keyword>
<evidence type="ECO:0000256" key="2">
    <source>
        <dbReference type="ARBA" id="ARBA00010323"/>
    </source>
</evidence>
<keyword evidence="3 7" id="KW-1003">Cell membrane</keyword>
<evidence type="ECO:0000313" key="9">
    <source>
        <dbReference type="EMBL" id="HJC41092.1"/>
    </source>
</evidence>
<evidence type="ECO:0000256" key="3">
    <source>
        <dbReference type="ARBA" id="ARBA00022475"/>
    </source>
</evidence>
<proteinExistence type="inferred from homology"/>
<feature type="transmembrane region" description="Helical" evidence="8">
    <location>
        <begin position="413"/>
        <end position="442"/>
    </location>
</feature>
<comment type="similarity">
    <text evidence="2 7">Belongs to the membrane-bound acyltransferase family.</text>
</comment>
<accession>A0A9D2P023</accession>
<dbReference type="PIRSF" id="PIRSF016636">
    <property type="entry name" value="AlgI_DltB"/>
    <property type="match status" value="1"/>
</dbReference>
<feature type="transmembrane region" description="Helical" evidence="8">
    <location>
        <begin position="462"/>
        <end position="481"/>
    </location>
</feature>
<evidence type="ECO:0000256" key="1">
    <source>
        <dbReference type="ARBA" id="ARBA00004651"/>
    </source>
</evidence>
<dbReference type="InterPro" id="IPR028362">
    <property type="entry name" value="AlgI"/>
</dbReference>
<feature type="transmembrane region" description="Helical" evidence="8">
    <location>
        <begin position="6"/>
        <end position="22"/>
    </location>
</feature>
<reference evidence="9" key="2">
    <citation type="submission" date="2021-04" db="EMBL/GenBank/DDBJ databases">
        <authorList>
            <person name="Gilroy R."/>
        </authorList>
    </citation>
    <scope>NUCLEOTIDE SEQUENCE</scope>
    <source>
        <strain evidence="9">CHK186-1790</strain>
    </source>
</reference>
<dbReference type="PANTHER" id="PTHR13285">
    <property type="entry name" value="ACYLTRANSFERASE"/>
    <property type="match status" value="1"/>
</dbReference>
<dbReference type="Pfam" id="PF03062">
    <property type="entry name" value="MBOAT"/>
    <property type="match status" value="1"/>
</dbReference>
<evidence type="ECO:0000313" key="10">
    <source>
        <dbReference type="Proteomes" id="UP000823882"/>
    </source>
</evidence>
<dbReference type="AlphaFoldDB" id="A0A9D2P023"/>
<feature type="transmembrane region" description="Helical" evidence="8">
    <location>
        <begin position="141"/>
        <end position="162"/>
    </location>
</feature>
<dbReference type="Proteomes" id="UP000823882">
    <property type="component" value="Unassembled WGS sequence"/>
</dbReference>
<feature type="transmembrane region" description="Helical" evidence="8">
    <location>
        <begin position="101"/>
        <end position="121"/>
    </location>
</feature>
<reference evidence="9" key="1">
    <citation type="journal article" date="2021" name="PeerJ">
        <title>Extensive microbial diversity within the chicken gut microbiome revealed by metagenomics and culture.</title>
        <authorList>
            <person name="Gilroy R."/>
            <person name="Ravi A."/>
            <person name="Getino M."/>
            <person name="Pursley I."/>
            <person name="Horton D.L."/>
            <person name="Alikhan N.F."/>
            <person name="Baker D."/>
            <person name="Gharbi K."/>
            <person name="Hall N."/>
            <person name="Watson M."/>
            <person name="Adriaenssens E.M."/>
            <person name="Foster-Nyarko E."/>
            <person name="Jarju S."/>
            <person name="Secka A."/>
            <person name="Antonio M."/>
            <person name="Oren A."/>
            <person name="Chaudhuri R.R."/>
            <person name="La Ragione R."/>
            <person name="Hildebrand F."/>
            <person name="Pallen M.J."/>
        </authorList>
    </citation>
    <scope>NUCLEOTIDE SEQUENCE</scope>
    <source>
        <strain evidence="9">CHK186-1790</strain>
    </source>
</reference>
<gene>
    <name evidence="9" type="ORF">H9701_06020</name>
</gene>
<keyword evidence="7" id="KW-0808">Transferase</keyword>
<sequence length="530" mass="59896">MLFTSYEFFGFVVVLFLAYYLLPKQCQWPLLLAASYLFYAAAGPQFLPYLLATTAATYLAGRGVGRNLARQSAYLKEHKAELSKEEKKAYKDRQKRIRLRWVAFCLLVDLGILVVVKYTGFLLSNVSGALSLLGWTGELSFVSLALPLGISFYTFQAVGYLIDVYRGTVPAEENPFKLALFLSFFPQLIQGPISRFGDLSKTLYGPHPFDRHTLALGLQRVLWGYFKKMVLADRVIVAVTTLIGEPGTYAGAWVPVGMLLYTFQLYADFTGGIDITIGLAQALGIHVEENFNRPYFSKSLKEYWRRWHISMCSWFRDYLFYPLSVSKAMQRFTKFSRGRFGEHVGRRLPVYVSTFTVWLATGIWHGASWNFIVWGLLNWAIMMVSEELEPLYERFHSRFSWSNGRGWQAVQVLRTFGLVCVLNYFDCFSSLGTILGLFASLFTASNWSILWDGSLLELGLTGLDYGILAVGAAVLLGVSLVQRSGSVRAKVGALPYPARFVVWYGLFLVVLLMGAYGIGYDASQFIYNQF</sequence>
<feature type="transmembrane region" description="Helical" evidence="8">
    <location>
        <begin position="501"/>
        <end position="520"/>
    </location>
</feature>
<dbReference type="PANTHER" id="PTHR13285:SF18">
    <property type="entry name" value="PROTEIN-CYSTEINE N-PALMITOYLTRANSFERASE RASP"/>
    <property type="match status" value="1"/>
</dbReference>
<protein>
    <submittedName>
        <fullName evidence="9">MBOAT family protein</fullName>
    </submittedName>
</protein>
<keyword evidence="6 7" id="KW-0472">Membrane</keyword>
<dbReference type="EMBL" id="DWWJ01000105">
    <property type="protein sequence ID" value="HJC41092.1"/>
    <property type="molecule type" value="Genomic_DNA"/>
</dbReference>
<evidence type="ECO:0000256" key="5">
    <source>
        <dbReference type="ARBA" id="ARBA00022989"/>
    </source>
</evidence>
<dbReference type="GO" id="GO:0042121">
    <property type="term" value="P:alginic acid biosynthetic process"/>
    <property type="evidence" value="ECO:0007669"/>
    <property type="project" value="InterPro"/>
</dbReference>
<name>A0A9D2P023_9FIRM</name>
<comment type="subcellular location">
    <subcellularLocation>
        <location evidence="1">Cell membrane</location>
        <topology evidence="1">Multi-pass membrane protein</topology>
    </subcellularLocation>
</comment>
<dbReference type="GO" id="GO:0005886">
    <property type="term" value="C:plasma membrane"/>
    <property type="evidence" value="ECO:0007669"/>
    <property type="project" value="UniProtKB-SubCell"/>
</dbReference>